<dbReference type="Proteomes" id="UP000198867">
    <property type="component" value="Unassembled WGS sequence"/>
</dbReference>
<dbReference type="STRING" id="995034.SAMN05216219_2010"/>
<evidence type="ECO:0000313" key="2">
    <source>
        <dbReference type="EMBL" id="SFN76431.1"/>
    </source>
</evidence>
<dbReference type="SUPFAM" id="SSF49265">
    <property type="entry name" value="Fibronectin type III"/>
    <property type="match status" value="1"/>
</dbReference>
<gene>
    <name evidence="2" type="ORF">SAMN05216219_2010</name>
</gene>
<protein>
    <submittedName>
        <fullName evidence="2">Uncharacterized protein</fullName>
    </submittedName>
</protein>
<proteinExistence type="predicted"/>
<accession>A0A1I5BPQ8</accession>
<feature type="region of interest" description="Disordered" evidence="1">
    <location>
        <begin position="80"/>
        <end position="108"/>
    </location>
</feature>
<reference evidence="3" key="1">
    <citation type="submission" date="2016-10" db="EMBL/GenBank/DDBJ databases">
        <authorList>
            <person name="Varghese N."/>
            <person name="Submissions S."/>
        </authorList>
    </citation>
    <scope>NUCLEOTIDE SEQUENCE [LARGE SCALE GENOMIC DNA]</scope>
    <source>
        <strain evidence="3">CGMCC 1.11101</strain>
    </source>
</reference>
<sequence length="108" mass="10822">MHKRLLGQGLEVSAIGLGAAPSNAVTPTAIAVTVLGASTNVTATVANRSAVTLTRTAPPNGGSAITGYRITPYIGTVAQTLVSGTPPGGRSRARDGSAHPPRRGRAPR</sequence>
<organism evidence="2 3">
    <name type="scientific">Mycetocola miduiensis</name>
    <dbReference type="NCBI Taxonomy" id="995034"/>
    <lineage>
        <taxon>Bacteria</taxon>
        <taxon>Bacillati</taxon>
        <taxon>Actinomycetota</taxon>
        <taxon>Actinomycetes</taxon>
        <taxon>Micrococcales</taxon>
        <taxon>Microbacteriaceae</taxon>
        <taxon>Mycetocola</taxon>
    </lineage>
</organism>
<dbReference type="OrthoDB" id="3187809at2"/>
<dbReference type="EMBL" id="FOVM01000005">
    <property type="protein sequence ID" value="SFN76431.1"/>
    <property type="molecule type" value="Genomic_DNA"/>
</dbReference>
<dbReference type="RefSeq" id="WP_090710979.1">
    <property type="nucleotide sequence ID" value="NZ_FOVM01000005.1"/>
</dbReference>
<keyword evidence="3" id="KW-1185">Reference proteome</keyword>
<evidence type="ECO:0000256" key="1">
    <source>
        <dbReference type="SAM" id="MobiDB-lite"/>
    </source>
</evidence>
<name>A0A1I5BPQ8_9MICO</name>
<dbReference type="AlphaFoldDB" id="A0A1I5BPQ8"/>
<dbReference type="InterPro" id="IPR036116">
    <property type="entry name" value="FN3_sf"/>
</dbReference>
<evidence type="ECO:0000313" key="3">
    <source>
        <dbReference type="Proteomes" id="UP000198867"/>
    </source>
</evidence>